<gene>
    <name evidence="1" type="ORF">Fmac_028805</name>
</gene>
<name>A0ABD1L8N0_9FABA</name>
<proteinExistence type="predicted"/>
<sequence>MVPLCITTPNIVKVLVSHHFVFPDFVESFKESKAQLLAWLYASPSGRGRYEYAAKCKSHILSCLRAKSFKCVGTSTTLELCKQLRKEGVEQLEEPNQVSYTKKDFVSTISYNSKKNNDSKESIIVGYGVYSALQKMIHMEASLSKLYRHFPDCSVMNVGLKPCQEVPARPTKPRLLPSTKYGSSKLHKCKSFLD</sequence>
<evidence type="ECO:0000313" key="1">
    <source>
        <dbReference type="EMBL" id="KAL2319836.1"/>
    </source>
</evidence>
<protein>
    <submittedName>
        <fullName evidence="1">Uncharacterized protein</fullName>
    </submittedName>
</protein>
<keyword evidence="2" id="KW-1185">Reference proteome</keyword>
<accession>A0ABD1L8N0</accession>
<evidence type="ECO:0000313" key="2">
    <source>
        <dbReference type="Proteomes" id="UP001603857"/>
    </source>
</evidence>
<reference evidence="1 2" key="1">
    <citation type="submission" date="2024-08" db="EMBL/GenBank/DDBJ databases">
        <title>Insights into the chromosomal genome structure of Flemingia macrophylla.</title>
        <authorList>
            <person name="Ding Y."/>
            <person name="Zhao Y."/>
            <person name="Bi W."/>
            <person name="Wu M."/>
            <person name="Zhao G."/>
            <person name="Gong Y."/>
            <person name="Li W."/>
            <person name="Zhang P."/>
        </authorList>
    </citation>
    <scope>NUCLEOTIDE SEQUENCE [LARGE SCALE GENOMIC DNA]</scope>
    <source>
        <strain evidence="1">DYQJB</strain>
        <tissue evidence="1">Leaf</tissue>
    </source>
</reference>
<organism evidence="1 2">
    <name type="scientific">Flemingia macrophylla</name>
    <dbReference type="NCBI Taxonomy" id="520843"/>
    <lineage>
        <taxon>Eukaryota</taxon>
        <taxon>Viridiplantae</taxon>
        <taxon>Streptophyta</taxon>
        <taxon>Embryophyta</taxon>
        <taxon>Tracheophyta</taxon>
        <taxon>Spermatophyta</taxon>
        <taxon>Magnoliopsida</taxon>
        <taxon>eudicotyledons</taxon>
        <taxon>Gunneridae</taxon>
        <taxon>Pentapetalae</taxon>
        <taxon>rosids</taxon>
        <taxon>fabids</taxon>
        <taxon>Fabales</taxon>
        <taxon>Fabaceae</taxon>
        <taxon>Papilionoideae</taxon>
        <taxon>50 kb inversion clade</taxon>
        <taxon>NPAAA clade</taxon>
        <taxon>indigoferoid/millettioid clade</taxon>
        <taxon>Phaseoleae</taxon>
        <taxon>Flemingia</taxon>
    </lineage>
</organism>
<dbReference type="AlphaFoldDB" id="A0ABD1L8N0"/>
<dbReference type="Proteomes" id="UP001603857">
    <property type="component" value="Unassembled WGS sequence"/>
</dbReference>
<dbReference type="EMBL" id="JBGMDY010000010">
    <property type="protein sequence ID" value="KAL2319836.1"/>
    <property type="molecule type" value="Genomic_DNA"/>
</dbReference>
<comment type="caution">
    <text evidence="1">The sequence shown here is derived from an EMBL/GenBank/DDBJ whole genome shotgun (WGS) entry which is preliminary data.</text>
</comment>